<keyword evidence="5 6" id="KW-0472">Membrane</keyword>
<dbReference type="AlphaFoldDB" id="A0A7G6YEY7"/>
<evidence type="ECO:0000256" key="4">
    <source>
        <dbReference type="ARBA" id="ARBA00022989"/>
    </source>
</evidence>
<sequence>MYFRLMGKLNARRNNLTEQSEKGFTLIELLVVVIIIGVLAAIAIPIYIGVQNGAKESSVKSDLTNVKTAVVAAYTRDASASLPTTLTPGTTIGSGTSATTLGALGATATVDYSVGSGSAPAFAGTSSWTTFCIQATSPDTSNTFHVSSSKGVANGACPTDTTTW</sequence>
<dbReference type="PANTHER" id="PTHR30093">
    <property type="entry name" value="GENERAL SECRETION PATHWAY PROTEIN G"/>
    <property type="match status" value="1"/>
</dbReference>
<dbReference type="Gene3D" id="3.30.700.10">
    <property type="entry name" value="Glycoprotein, Type 4 Pilin"/>
    <property type="match status" value="1"/>
</dbReference>
<dbReference type="PANTHER" id="PTHR30093:SF44">
    <property type="entry name" value="TYPE II SECRETION SYSTEM CORE PROTEIN G"/>
    <property type="match status" value="1"/>
</dbReference>
<evidence type="ECO:0000256" key="5">
    <source>
        <dbReference type="ARBA" id="ARBA00023136"/>
    </source>
</evidence>
<evidence type="ECO:0000256" key="3">
    <source>
        <dbReference type="ARBA" id="ARBA00022692"/>
    </source>
</evidence>
<keyword evidence="4 6" id="KW-1133">Transmembrane helix</keyword>
<gene>
    <name evidence="7" type="ORF">F1C12_19340</name>
</gene>
<dbReference type="RefSeq" id="WP_185276476.1">
    <property type="nucleotide sequence ID" value="NZ_CP043641.1"/>
</dbReference>
<evidence type="ECO:0000313" key="8">
    <source>
        <dbReference type="Proteomes" id="UP000515511"/>
    </source>
</evidence>
<accession>A0A7G6YEY7</accession>
<comment type="subcellular location">
    <subcellularLocation>
        <location evidence="1">Membrane</location>
        <topology evidence="1">Single-pass membrane protein</topology>
    </subcellularLocation>
</comment>
<evidence type="ECO:0000256" key="6">
    <source>
        <dbReference type="SAM" id="Phobius"/>
    </source>
</evidence>
<proteinExistence type="predicted"/>
<dbReference type="Pfam" id="PF07963">
    <property type="entry name" value="N_methyl"/>
    <property type="match status" value="1"/>
</dbReference>
<protein>
    <submittedName>
        <fullName evidence="7">Prepilin-type N-terminal cleavage/methylation domain-containing protein</fullName>
    </submittedName>
</protein>
<dbReference type="PROSITE" id="PS00409">
    <property type="entry name" value="PROKAR_NTER_METHYL"/>
    <property type="match status" value="1"/>
</dbReference>
<evidence type="ECO:0000313" key="7">
    <source>
        <dbReference type="EMBL" id="QNE37052.1"/>
    </source>
</evidence>
<dbReference type="InterPro" id="IPR012902">
    <property type="entry name" value="N_methyl_site"/>
</dbReference>
<organism evidence="7 8">
    <name type="scientific">Leifsonia shinshuensis</name>
    <dbReference type="NCBI Taxonomy" id="150026"/>
    <lineage>
        <taxon>Bacteria</taxon>
        <taxon>Bacillati</taxon>
        <taxon>Actinomycetota</taxon>
        <taxon>Actinomycetes</taxon>
        <taxon>Micrococcales</taxon>
        <taxon>Microbacteriaceae</taxon>
        <taxon>Leifsonia</taxon>
    </lineage>
</organism>
<dbReference type="InterPro" id="IPR045584">
    <property type="entry name" value="Pilin-like"/>
</dbReference>
<dbReference type="NCBIfam" id="TIGR02532">
    <property type="entry name" value="IV_pilin_GFxxxE"/>
    <property type="match status" value="1"/>
</dbReference>
<evidence type="ECO:0000256" key="2">
    <source>
        <dbReference type="ARBA" id="ARBA00022481"/>
    </source>
</evidence>
<reference evidence="8" key="1">
    <citation type="submission" date="2019-09" db="EMBL/GenBank/DDBJ databases">
        <title>Antimicrobial potential of Antarctic Bacteria.</title>
        <authorList>
            <person name="Benaud N."/>
            <person name="Edwards R.J."/>
            <person name="Ferrari B.C."/>
        </authorList>
    </citation>
    <scope>NUCLEOTIDE SEQUENCE [LARGE SCALE GENOMIC DNA]</scope>
    <source>
        <strain evidence="8">INR9</strain>
    </source>
</reference>
<dbReference type="Proteomes" id="UP000515511">
    <property type="component" value="Chromosome"/>
</dbReference>
<dbReference type="KEGG" id="lse:F1C12_19340"/>
<keyword evidence="2" id="KW-0488">Methylation</keyword>
<dbReference type="SUPFAM" id="SSF54523">
    <property type="entry name" value="Pili subunits"/>
    <property type="match status" value="1"/>
</dbReference>
<name>A0A7G6YEY7_9MICO</name>
<evidence type="ECO:0000256" key="1">
    <source>
        <dbReference type="ARBA" id="ARBA00004167"/>
    </source>
</evidence>
<dbReference type="GO" id="GO:0016020">
    <property type="term" value="C:membrane"/>
    <property type="evidence" value="ECO:0007669"/>
    <property type="project" value="UniProtKB-SubCell"/>
</dbReference>
<dbReference type="EMBL" id="CP043641">
    <property type="protein sequence ID" value="QNE37052.1"/>
    <property type="molecule type" value="Genomic_DNA"/>
</dbReference>
<keyword evidence="3 6" id="KW-0812">Transmembrane</keyword>
<feature type="transmembrane region" description="Helical" evidence="6">
    <location>
        <begin position="29"/>
        <end position="50"/>
    </location>
</feature>